<reference evidence="3" key="1">
    <citation type="journal article" date="2014" name="Int. J. Syst. Evol. Microbiol.">
        <title>Complete genome of a new Firmicutes species belonging to the dominant human colonic microbiota ('Ruminococcus bicirculans') reveals two chromosomes and a selective capacity to utilize plant glucans.</title>
        <authorList>
            <consortium name="NISC Comparative Sequencing Program"/>
            <person name="Wegmann U."/>
            <person name="Louis P."/>
            <person name="Goesmann A."/>
            <person name="Henrissat B."/>
            <person name="Duncan S.H."/>
            <person name="Flint H.J."/>
        </authorList>
    </citation>
    <scope>NUCLEOTIDE SEQUENCE</scope>
    <source>
        <strain evidence="3">JCM 9687</strain>
    </source>
</reference>
<gene>
    <name evidence="2" type="ORF">GCM10020366_09420</name>
    <name evidence="3" type="ORF">GCM10020366_53080</name>
</gene>
<evidence type="ECO:0000313" key="4">
    <source>
        <dbReference type="Proteomes" id="UP001500483"/>
    </source>
</evidence>
<evidence type="ECO:0000313" key="2">
    <source>
        <dbReference type="EMBL" id="GAA3354031.1"/>
    </source>
</evidence>
<keyword evidence="4" id="KW-1185">Reference proteome</keyword>
<dbReference type="EMBL" id="BAAAYK010000038">
    <property type="protein sequence ID" value="GAA3362983.1"/>
    <property type="molecule type" value="Genomic_DNA"/>
</dbReference>
<comment type="caution">
    <text evidence="3">The sequence shown here is derived from an EMBL/GenBank/DDBJ whole genome shotgun (WGS) entry which is preliminary data.</text>
</comment>
<organism evidence="3 4">
    <name type="scientific">Saccharopolyspora gregorii</name>
    <dbReference type="NCBI Taxonomy" id="33914"/>
    <lineage>
        <taxon>Bacteria</taxon>
        <taxon>Bacillati</taxon>
        <taxon>Actinomycetota</taxon>
        <taxon>Actinomycetes</taxon>
        <taxon>Pseudonocardiales</taxon>
        <taxon>Pseudonocardiaceae</taxon>
        <taxon>Saccharopolyspora</taxon>
    </lineage>
</organism>
<dbReference type="RefSeq" id="WP_258345919.1">
    <property type="nucleotide sequence ID" value="NZ_BAAAYK010000027.1"/>
</dbReference>
<dbReference type="EMBL" id="BAAAYK010000027">
    <property type="protein sequence ID" value="GAA3354031.1"/>
    <property type="molecule type" value="Genomic_DNA"/>
</dbReference>
<feature type="signal peptide" evidence="1">
    <location>
        <begin position="1"/>
        <end position="27"/>
    </location>
</feature>
<accession>A0ABP6RXV0</accession>
<dbReference type="Proteomes" id="UP001500483">
    <property type="component" value="Unassembled WGS sequence"/>
</dbReference>
<keyword evidence="1" id="KW-0732">Signal</keyword>
<name>A0ABP6RXV0_9PSEU</name>
<proteinExistence type="predicted"/>
<feature type="chain" id="PRO_5045029784" description="Secreted protein" evidence="1">
    <location>
        <begin position="28"/>
        <end position="74"/>
    </location>
</feature>
<evidence type="ECO:0000256" key="1">
    <source>
        <dbReference type="SAM" id="SignalP"/>
    </source>
</evidence>
<evidence type="ECO:0000313" key="3">
    <source>
        <dbReference type="EMBL" id="GAA3362983.1"/>
    </source>
</evidence>
<protein>
    <recommendedName>
        <fullName evidence="5">Secreted protein</fullName>
    </recommendedName>
</protein>
<reference evidence="4" key="2">
    <citation type="journal article" date="2019" name="Int. J. Syst. Evol. Microbiol.">
        <title>The Global Catalogue of Microorganisms (GCM) 10K type strain sequencing project: providing services to taxonomists for standard genome sequencing and annotation.</title>
        <authorList>
            <consortium name="The Broad Institute Genomics Platform"/>
            <consortium name="The Broad Institute Genome Sequencing Center for Infectious Disease"/>
            <person name="Wu L."/>
            <person name="Ma J."/>
        </authorList>
    </citation>
    <scope>NUCLEOTIDE SEQUENCE [LARGE SCALE GENOMIC DNA]</scope>
    <source>
        <strain evidence="4">JCM 9687</strain>
    </source>
</reference>
<sequence>MSIRKTITALALCAAGMSVAGAGTALAEEVVGEFPTAQACSDKLQELADQGDPGPLFCAPVTDDQNGPNNLIRD</sequence>
<evidence type="ECO:0008006" key="5">
    <source>
        <dbReference type="Google" id="ProtNLM"/>
    </source>
</evidence>
<reference evidence="3" key="3">
    <citation type="submission" date="2023-12" db="EMBL/GenBank/DDBJ databases">
        <authorList>
            <person name="Sun Q."/>
            <person name="Inoue M."/>
        </authorList>
    </citation>
    <scope>NUCLEOTIDE SEQUENCE</scope>
    <source>
        <strain evidence="3">JCM 9687</strain>
    </source>
</reference>